<evidence type="ECO:0000313" key="3">
    <source>
        <dbReference type="Proteomes" id="UP001501532"/>
    </source>
</evidence>
<proteinExistence type="predicted"/>
<reference evidence="3" key="1">
    <citation type="journal article" date="2019" name="Int. J. Syst. Evol. Microbiol.">
        <title>The Global Catalogue of Microorganisms (GCM) 10K type strain sequencing project: providing services to taxonomists for standard genome sequencing and annotation.</title>
        <authorList>
            <consortium name="The Broad Institute Genomics Platform"/>
            <consortium name="The Broad Institute Genome Sequencing Center for Infectious Disease"/>
            <person name="Wu L."/>
            <person name="Ma J."/>
        </authorList>
    </citation>
    <scope>NUCLEOTIDE SEQUENCE [LARGE SCALE GENOMIC DNA]</scope>
    <source>
        <strain evidence="3">JCM 9091</strain>
    </source>
</reference>
<feature type="signal peptide" evidence="1">
    <location>
        <begin position="1"/>
        <end position="31"/>
    </location>
</feature>
<evidence type="ECO:0000313" key="2">
    <source>
        <dbReference type="EMBL" id="GAA3044298.1"/>
    </source>
</evidence>
<comment type="caution">
    <text evidence="2">The sequence shown here is derived from an EMBL/GenBank/DDBJ whole genome shotgun (WGS) entry which is preliminary data.</text>
</comment>
<sequence>MKRLTRHARIAVASAVLTGGAVLGTGGAASAAVMEGAAHSQAATVTVQRGIRDDHDAGGYGYGRLQEGEYDDGWYSYGGRFTTDGRPGHQHHGYGVSDRWDGRDRYVRFDGRWIDVSLLRAYGAGRWYTDQLLWIGQ</sequence>
<feature type="chain" id="PRO_5047200885" evidence="1">
    <location>
        <begin position="32"/>
        <end position="137"/>
    </location>
</feature>
<keyword evidence="3" id="KW-1185">Reference proteome</keyword>
<organism evidence="2 3">
    <name type="scientific">Streptomyces glomeratus</name>
    <dbReference type="NCBI Taxonomy" id="284452"/>
    <lineage>
        <taxon>Bacteria</taxon>
        <taxon>Bacillati</taxon>
        <taxon>Actinomycetota</taxon>
        <taxon>Actinomycetes</taxon>
        <taxon>Kitasatosporales</taxon>
        <taxon>Streptomycetaceae</taxon>
        <taxon>Streptomyces</taxon>
    </lineage>
</organism>
<name>A0ABP6LH72_9ACTN</name>
<gene>
    <name evidence="2" type="ORF">GCM10010448_28880</name>
</gene>
<evidence type="ECO:0000256" key="1">
    <source>
        <dbReference type="SAM" id="SignalP"/>
    </source>
</evidence>
<dbReference type="EMBL" id="BAAAUF010000020">
    <property type="protein sequence ID" value="GAA3044298.1"/>
    <property type="molecule type" value="Genomic_DNA"/>
</dbReference>
<dbReference type="RefSeq" id="WP_234515990.1">
    <property type="nucleotide sequence ID" value="NZ_BAAAUF010000020.1"/>
</dbReference>
<protein>
    <submittedName>
        <fullName evidence="2">Uncharacterized protein</fullName>
    </submittedName>
</protein>
<keyword evidence="1" id="KW-0732">Signal</keyword>
<accession>A0ABP6LH72</accession>
<dbReference type="Proteomes" id="UP001501532">
    <property type="component" value="Unassembled WGS sequence"/>
</dbReference>